<name>A0A4Z1KE34_9HELO</name>
<dbReference type="AlphaFoldDB" id="A0A4Z1KE34"/>
<accession>A0A4Z1KE34</accession>
<sequence>MAEIGIIASGMGVASMGLQLMDGIRKLKQFWDEVKEAPEDIQYTLEELDALSLVLSDMHITNSNLPSIPSATVTKCLELCRRGTNILNTTVNDLNRAISKRRKIGSAKVVLKKDTLDKFRNRLRDAQYMLILSQQTYSDALQLEYHKLQLEAGQSNANHQLQGIEELKIFITRSVDAMSSTLLQSRDTVVYDYETKRPMRGRTRSKLDEQADYFKRKFSIPQLFSSTSYTWEFSGYQAPSGWTFNFRQYYTIAFDSPAWQCVYRGDLSGLQVLLKSKKATPFDRLATGGTLLDVASAQGDYDMCCFLLNQGADPNDSFRTSALLYSVGWSSKGPSQISVLQLLYPISEIHNPLQIISDYDIDLDSLAWLLHNIDPTFKEWCFEERMMFALKVCNKISNVIHSTADVISLMLHEDQLNEACCKMVFRIRPEHIGNTFLSIELACLSSVIFTWLRENGESTVCSDSTQLRPGKAEFGPSGRFSKAKCSTSIELIERLVANGSEVFCGGLISCSLSGNYWIYPHALHCSWTCPISVRIWLEILHDSGIDLLKYGKLEHDNFMESISEWGVYARRDIWECDMYVEPAHLISFVYGPAIEDWKFWYSLDEPRWNYYEDLWYFWELVDHPEKGMPGAWEEC</sequence>
<dbReference type="Gene3D" id="1.25.40.20">
    <property type="entry name" value="Ankyrin repeat-containing domain"/>
    <property type="match status" value="1"/>
</dbReference>
<keyword evidence="1" id="KW-0040">ANK repeat</keyword>
<proteinExistence type="predicted"/>
<dbReference type="Proteomes" id="UP000297280">
    <property type="component" value="Unassembled WGS sequence"/>
</dbReference>
<dbReference type="InterPro" id="IPR036770">
    <property type="entry name" value="Ankyrin_rpt-contain_sf"/>
</dbReference>
<dbReference type="STRING" id="87229.A0A4Z1KE34"/>
<dbReference type="EMBL" id="PQXO01000825">
    <property type="protein sequence ID" value="TGO82452.1"/>
    <property type="molecule type" value="Genomic_DNA"/>
</dbReference>
<evidence type="ECO:0000313" key="2">
    <source>
        <dbReference type="EMBL" id="TGO82452.1"/>
    </source>
</evidence>
<dbReference type="SUPFAM" id="SSF48403">
    <property type="entry name" value="Ankyrin repeat"/>
    <property type="match status" value="1"/>
</dbReference>
<comment type="caution">
    <text evidence="2">The sequence shown here is derived from an EMBL/GenBank/DDBJ whole genome shotgun (WGS) entry which is preliminary data.</text>
</comment>
<organism evidence="2 3">
    <name type="scientific">Botrytis porri</name>
    <dbReference type="NCBI Taxonomy" id="87229"/>
    <lineage>
        <taxon>Eukaryota</taxon>
        <taxon>Fungi</taxon>
        <taxon>Dikarya</taxon>
        <taxon>Ascomycota</taxon>
        <taxon>Pezizomycotina</taxon>
        <taxon>Leotiomycetes</taxon>
        <taxon>Helotiales</taxon>
        <taxon>Sclerotiniaceae</taxon>
        <taxon>Botrytis</taxon>
    </lineage>
</organism>
<evidence type="ECO:0000256" key="1">
    <source>
        <dbReference type="PROSITE-ProRule" id="PRU00023"/>
    </source>
</evidence>
<feature type="repeat" description="ANK" evidence="1">
    <location>
        <begin position="287"/>
        <end position="319"/>
    </location>
</feature>
<reference evidence="2 3" key="1">
    <citation type="submission" date="2017-12" db="EMBL/GenBank/DDBJ databases">
        <title>Comparative genomics of Botrytis spp.</title>
        <authorList>
            <person name="Valero-Jimenez C.A."/>
            <person name="Tapia P."/>
            <person name="Veloso J."/>
            <person name="Silva-Moreno E."/>
            <person name="Staats M."/>
            <person name="Valdes J.H."/>
            <person name="Van Kan J.A.L."/>
        </authorList>
    </citation>
    <scope>NUCLEOTIDE SEQUENCE [LARGE SCALE GENOMIC DNA]</scope>
    <source>
        <strain evidence="2 3">MUCL3349</strain>
    </source>
</reference>
<protein>
    <submittedName>
        <fullName evidence="2">Uncharacterized protein</fullName>
    </submittedName>
</protein>
<gene>
    <name evidence="2" type="ORF">BPOR_0828g00020</name>
</gene>
<dbReference type="InterPro" id="IPR002110">
    <property type="entry name" value="Ankyrin_rpt"/>
</dbReference>
<dbReference type="PROSITE" id="PS50297">
    <property type="entry name" value="ANK_REP_REGION"/>
    <property type="match status" value="1"/>
</dbReference>
<keyword evidence="3" id="KW-1185">Reference proteome</keyword>
<evidence type="ECO:0000313" key="3">
    <source>
        <dbReference type="Proteomes" id="UP000297280"/>
    </source>
</evidence>
<dbReference type="PROSITE" id="PS50088">
    <property type="entry name" value="ANK_REPEAT"/>
    <property type="match status" value="1"/>
</dbReference>